<name>A0AAE1AZV9_9GAST</name>
<dbReference type="EMBL" id="JAWDGP010000784">
    <property type="protein sequence ID" value="KAK3797270.1"/>
    <property type="molecule type" value="Genomic_DNA"/>
</dbReference>
<evidence type="ECO:0000313" key="2">
    <source>
        <dbReference type="Proteomes" id="UP001283361"/>
    </source>
</evidence>
<dbReference type="AlphaFoldDB" id="A0AAE1AZV9"/>
<keyword evidence="2" id="KW-1185">Reference proteome</keyword>
<organism evidence="1 2">
    <name type="scientific">Elysia crispata</name>
    <name type="common">lettuce slug</name>
    <dbReference type="NCBI Taxonomy" id="231223"/>
    <lineage>
        <taxon>Eukaryota</taxon>
        <taxon>Metazoa</taxon>
        <taxon>Spiralia</taxon>
        <taxon>Lophotrochozoa</taxon>
        <taxon>Mollusca</taxon>
        <taxon>Gastropoda</taxon>
        <taxon>Heterobranchia</taxon>
        <taxon>Euthyneura</taxon>
        <taxon>Panpulmonata</taxon>
        <taxon>Sacoglossa</taxon>
        <taxon>Placobranchoidea</taxon>
        <taxon>Plakobranchidae</taxon>
        <taxon>Elysia</taxon>
    </lineage>
</organism>
<gene>
    <name evidence="1" type="ORF">RRG08_019122</name>
</gene>
<sequence>MVSPLRTTPEINNTEDQAIISAAYHSACVLGLCTSVLETKPDADKRNTELGTSPQSPGGENFIVPGSLCQMLFSPGNLALPPSYQNRMFIL</sequence>
<comment type="caution">
    <text evidence="1">The sequence shown here is derived from an EMBL/GenBank/DDBJ whole genome shotgun (WGS) entry which is preliminary data.</text>
</comment>
<accession>A0AAE1AZV9</accession>
<protein>
    <submittedName>
        <fullName evidence="1">Uncharacterized protein</fullName>
    </submittedName>
</protein>
<evidence type="ECO:0000313" key="1">
    <source>
        <dbReference type="EMBL" id="KAK3797270.1"/>
    </source>
</evidence>
<dbReference type="Proteomes" id="UP001283361">
    <property type="component" value="Unassembled WGS sequence"/>
</dbReference>
<proteinExistence type="predicted"/>
<reference evidence="1" key="1">
    <citation type="journal article" date="2023" name="G3 (Bethesda)">
        <title>A reference genome for the long-term kleptoplast-retaining sea slug Elysia crispata morphotype clarki.</title>
        <authorList>
            <person name="Eastman K.E."/>
            <person name="Pendleton A.L."/>
            <person name="Shaikh M.A."/>
            <person name="Suttiyut T."/>
            <person name="Ogas R."/>
            <person name="Tomko P."/>
            <person name="Gavelis G."/>
            <person name="Widhalm J.R."/>
            <person name="Wisecaver J.H."/>
        </authorList>
    </citation>
    <scope>NUCLEOTIDE SEQUENCE</scope>
    <source>
        <strain evidence="1">ECLA1</strain>
    </source>
</reference>